<evidence type="ECO:0000256" key="3">
    <source>
        <dbReference type="ARBA" id="ARBA00011245"/>
    </source>
</evidence>
<dbReference type="InterPro" id="IPR004564">
    <property type="entry name" value="OM_lipoprot_carrier_LolA-like"/>
</dbReference>
<keyword evidence="12" id="KW-0449">Lipoprotein</keyword>
<keyword evidence="6 10" id="KW-0732">Signal</keyword>
<comment type="subunit">
    <text evidence="3 10">Monomer.</text>
</comment>
<comment type="similarity">
    <text evidence="2 10">Belongs to the LolA family.</text>
</comment>
<protein>
    <recommendedName>
        <fullName evidence="4 10">Outer-membrane lipoprotein carrier protein</fullName>
    </recommendedName>
</protein>
<dbReference type="NCBIfam" id="TIGR00547">
    <property type="entry name" value="lolA"/>
    <property type="match status" value="1"/>
</dbReference>
<sequence precursor="true">MKINVSAAAAALLAATLAWPAAGQPAVTVPADGATTGSAADQANAADAPAQLRQFIATVPSATGRFTQQRADNRGQGKPVQSGEFSFRRPGQFKWAVQEPYEQLIVSDGKAVYQYDPDLAQVTQRAVDQSIGASPAAILFGSGSLDEAFSISTLPDADGLRWLRAEPLTADAGFTHVDIGLRSNMPVRLLILDAFGQTTRIELTDIQVNPGLPADAFAFTAPPGVDVVKMQ</sequence>
<accession>A0A410G8S2</accession>
<dbReference type="CDD" id="cd16325">
    <property type="entry name" value="LolA"/>
    <property type="match status" value="1"/>
</dbReference>
<evidence type="ECO:0000313" key="13">
    <source>
        <dbReference type="Proteomes" id="UP000283474"/>
    </source>
</evidence>
<evidence type="ECO:0000313" key="12">
    <source>
        <dbReference type="EMBL" id="QAA92687.1"/>
    </source>
</evidence>
<evidence type="ECO:0000256" key="10">
    <source>
        <dbReference type="HAMAP-Rule" id="MF_00240"/>
    </source>
</evidence>
<evidence type="ECO:0000256" key="7">
    <source>
        <dbReference type="ARBA" id="ARBA00022764"/>
    </source>
</evidence>
<dbReference type="GO" id="GO:0044874">
    <property type="term" value="P:lipoprotein localization to outer membrane"/>
    <property type="evidence" value="ECO:0007669"/>
    <property type="project" value="UniProtKB-UniRule"/>
</dbReference>
<keyword evidence="9 10" id="KW-0143">Chaperone</keyword>
<dbReference type="KEGG" id="pus:CKA81_01635"/>
<evidence type="ECO:0000256" key="4">
    <source>
        <dbReference type="ARBA" id="ARBA00014035"/>
    </source>
</evidence>
<dbReference type="EMBL" id="CP022987">
    <property type="protein sequence ID" value="QAA92687.1"/>
    <property type="molecule type" value="Genomic_DNA"/>
</dbReference>
<reference evidence="12 13" key="1">
    <citation type="submission" date="2017-08" db="EMBL/GenBank/DDBJ databases">
        <authorList>
            <person name="Park S.-J."/>
            <person name="Kim H."/>
        </authorList>
    </citation>
    <scope>NUCLEOTIDE SEQUENCE [LARGE SCALE GENOMIC DNA]</scope>
    <source>
        <strain evidence="13">ye3</strain>
    </source>
</reference>
<dbReference type="GO" id="GO:0030288">
    <property type="term" value="C:outer membrane-bounded periplasmic space"/>
    <property type="evidence" value="ECO:0007669"/>
    <property type="project" value="TreeGrafter"/>
</dbReference>
<dbReference type="PANTHER" id="PTHR35869">
    <property type="entry name" value="OUTER-MEMBRANE LIPOPROTEIN CARRIER PROTEIN"/>
    <property type="match status" value="1"/>
</dbReference>
<evidence type="ECO:0000256" key="2">
    <source>
        <dbReference type="ARBA" id="ARBA00007615"/>
    </source>
</evidence>
<dbReference type="GO" id="GO:0042953">
    <property type="term" value="P:lipoprotein transport"/>
    <property type="evidence" value="ECO:0007669"/>
    <property type="project" value="InterPro"/>
</dbReference>
<name>A0A410G8S2_9BURK</name>
<keyword evidence="7 10" id="KW-0574">Periplasm</keyword>
<evidence type="ECO:0000256" key="1">
    <source>
        <dbReference type="ARBA" id="ARBA00004418"/>
    </source>
</evidence>
<dbReference type="OrthoDB" id="9787361at2"/>
<evidence type="ECO:0000256" key="9">
    <source>
        <dbReference type="ARBA" id="ARBA00023186"/>
    </source>
</evidence>
<gene>
    <name evidence="10 12" type="primary">lolA</name>
    <name evidence="12" type="ORF">CKA81_01635</name>
</gene>
<dbReference type="RefSeq" id="WP_128353740.1">
    <property type="nucleotide sequence ID" value="NZ_CP022987.1"/>
</dbReference>
<comment type="subcellular location">
    <subcellularLocation>
        <location evidence="1 10">Periplasm</location>
    </subcellularLocation>
</comment>
<dbReference type="PANTHER" id="PTHR35869:SF1">
    <property type="entry name" value="OUTER-MEMBRANE LIPOPROTEIN CARRIER PROTEIN"/>
    <property type="match status" value="1"/>
</dbReference>
<feature type="chain" id="PRO_5019598461" description="Outer-membrane lipoprotein carrier protein" evidence="10">
    <location>
        <begin position="21"/>
        <end position="231"/>
    </location>
</feature>
<keyword evidence="8 10" id="KW-0653">Protein transport</keyword>
<dbReference type="Gene3D" id="2.50.20.10">
    <property type="entry name" value="Lipoprotein localisation LolA/LolB/LppX"/>
    <property type="match status" value="1"/>
</dbReference>
<dbReference type="AlphaFoldDB" id="A0A410G8S2"/>
<organism evidence="12 13">
    <name type="scientific">Pollutimonas thiosulfatoxidans</name>
    <dbReference type="NCBI Taxonomy" id="2028345"/>
    <lineage>
        <taxon>Bacteria</taxon>
        <taxon>Pseudomonadati</taxon>
        <taxon>Pseudomonadota</taxon>
        <taxon>Betaproteobacteria</taxon>
        <taxon>Burkholderiales</taxon>
        <taxon>Alcaligenaceae</taxon>
        <taxon>Pollutimonas</taxon>
    </lineage>
</organism>
<dbReference type="InterPro" id="IPR029046">
    <property type="entry name" value="LolA/LolB/LppX"/>
</dbReference>
<keyword evidence="5 10" id="KW-0813">Transport</keyword>
<dbReference type="InterPro" id="IPR018323">
    <property type="entry name" value="OM_lipoprot_carrier_LolA_Pbac"/>
</dbReference>
<evidence type="ECO:0000256" key="6">
    <source>
        <dbReference type="ARBA" id="ARBA00022729"/>
    </source>
</evidence>
<evidence type="ECO:0000256" key="8">
    <source>
        <dbReference type="ARBA" id="ARBA00022927"/>
    </source>
</evidence>
<feature type="signal peptide" evidence="10">
    <location>
        <begin position="1"/>
        <end position="20"/>
    </location>
</feature>
<comment type="function">
    <text evidence="10">Participates in the translocation of lipoproteins from the inner membrane to the outer membrane. Only forms a complex with a lipoprotein if the residue after the N-terminal Cys is not an aspartate (The Asp acts as a targeting signal to indicate that the lipoprotein should stay in the inner membrane).</text>
</comment>
<dbReference type="SUPFAM" id="SSF89392">
    <property type="entry name" value="Prokaryotic lipoproteins and lipoprotein localization factors"/>
    <property type="match status" value="1"/>
</dbReference>
<dbReference type="HAMAP" id="MF_00240">
    <property type="entry name" value="LolA"/>
    <property type="match status" value="1"/>
</dbReference>
<keyword evidence="13" id="KW-1185">Reference proteome</keyword>
<feature type="region of interest" description="Disordered" evidence="11">
    <location>
        <begin position="63"/>
        <end position="85"/>
    </location>
</feature>
<proteinExistence type="inferred from homology"/>
<evidence type="ECO:0000256" key="5">
    <source>
        <dbReference type="ARBA" id="ARBA00022448"/>
    </source>
</evidence>
<dbReference type="Pfam" id="PF03548">
    <property type="entry name" value="LolA"/>
    <property type="match status" value="1"/>
</dbReference>
<dbReference type="Proteomes" id="UP000283474">
    <property type="component" value="Chromosome"/>
</dbReference>
<evidence type="ECO:0000256" key="11">
    <source>
        <dbReference type="SAM" id="MobiDB-lite"/>
    </source>
</evidence>